<evidence type="ECO:0000256" key="2">
    <source>
        <dbReference type="ARBA" id="ARBA00023315"/>
    </source>
</evidence>
<accession>A0AA43ZK31</accession>
<organism evidence="4 5">
    <name type="scientific">Ferranicluibacter rubi</name>
    <dbReference type="NCBI Taxonomy" id="2715133"/>
    <lineage>
        <taxon>Bacteria</taxon>
        <taxon>Pseudomonadati</taxon>
        <taxon>Pseudomonadota</taxon>
        <taxon>Alphaproteobacteria</taxon>
        <taxon>Hyphomicrobiales</taxon>
        <taxon>Rhizobiaceae</taxon>
        <taxon>Ferranicluibacter</taxon>
    </lineage>
</organism>
<evidence type="ECO:0000259" key="3">
    <source>
        <dbReference type="PROSITE" id="PS51186"/>
    </source>
</evidence>
<reference evidence="4" key="1">
    <citation type="submission" date="2020-03" db="EMBL/GenBank/DDBJ databases">
        <title>Ferranicluibacter endophyticum gen. nov., sp. nov., a new genus isolated from Rubus ulmifolius Schott. stem.</title>
        <authorList>
            <person name="Roca-Couso R."/>
            <person name="Flores-Felix J.D."/>
            <person name="Igual J.M."/>
            <person name="Rivas R."/>
        </authorList>
    </citation>
    <scope>NUCLEOTIDE SEQUENCE</scope>
    <source>
        <strain evidence="4">CRRU44</strain>
    </source>
</reference>
<evidence type="ECO:0000313" key="5">
    <source>
        <dbReference type="Proteomes" id="UP001155840"/>
    </source>
</evidence>
<dbReference type="RefSeq" id="WP_132447716.1">
    <property type="nucleotide sequence ID" value="NZ_JAANCM010000013.1"/>
</dbReference>
<dbReference type="GO" id="GO:0016747">
    <property type="term" value="F:acyltransferase activity, transferring groups other than amino-acyl groups"/>
    <property type="evidence" value="ECO:0007669"/>
    <property type="project" value="InterPro"/>
</dbReference>
<feature type="domain" description="N-acetyltransferase" evidence="3">
    <location>
        <begin position="7"/>
        <end position="137"/>
    </location>
</feature>
<name>A0AA43ZK31_9HYPH</name>
<evidence type="ECO:0000256" key="1">
    <source>
        <dbReference type="ARBA" id="ARBA00022679"/>
    </source>
</evidence>
<protein>
    <submittedName>
        <fullName evidence="4">GNAT family N-acetyltransferase</fullName>
    </submittedName>
</protein>
<dbReference type="AlphaFoldDB" id="A0AA43ZK31"/>
<dbReference type="EMBL" id="JAANCM010000013">
    <property type="protein sequence ID" value="NHT78322.1"/>
    <property type="molecule type" value="Genomic_DNA"/>
</dbReference>
<keyword evidence="2" id="KW-0012">Acyltransferase</keyword>
<sequence>MKGGAGLEYRIDPYPSYGDLNTLWLAAWGSPAPHSLATILSRSLAHVCAYEEDRIIGFVNVAWDGGGHAFILDTCVHPHHRRQGIASQLIQDATTLSRQRGAHWLHVDFEPHLETLYRKCGFRHTAAGLISLRSHTS</sequence>
<dbReference type="SUPFAM" id="SSF55729">
    <property type="entry name" value="Acyl-CoA N-acyltransferases (Nat)"/>
    <property type="match status" value="1"/>
</dbReference>
<dbReference type="InterPro" id="IPR000182">
    <property type="entry name" value="GNAT_dom"/>
</dbReference>
<dbReference type="InterPro" id="IPR050832">
    <property type="entry name" value="Bact_Acetyltransf"/>
</dbReference>
<dbReference type="Gene3D" id="3.40.630.30">
    <property type="match status" value="1"/>
</dbReference>
<gene>
    <name evidence="4" type="ORF">G8E10_21685</name>
</gene>
<dbReference type="Proteomes" id="UP001155840">
    <property type="component" value="Unassembled WGS sequence"/>
</dbReference>
<evidence type="ECO:0000313" key="4">
    <source>
        <dbReference type="EMBL" id="NHT78322.1"/>
    </source>
</evidence>
<dbReference type="PANTHER" id="PTHR43877">
    <property type="entry name" value="AMINOALKYLPHOSPHONATE N-ACETYLTRANSFERASE-RELATED-RELATED"/>
    <property type="match status" value="1"/>
</dbReference>
<comment type="caution">
    <text evidence="4">The sequence shown here is derived from an EMBL/GenBank/DDBJ whole genome shotgun (WGS) entry which is preliminary data.</text>
</comment>
<dbReference type="PROSITE" id="PS51186">
    <property type="entry name" value="GNAT"/>
    <property type="match status" value="1"/>
</dbReference>
<proteinExistence type="predicted"/>
<dbReference type="Pfam" id="PF13508">
    <property type="entry name" value="Acetyltransf_7"/>
    <property type="match status" value="1"/>
</dbReference>
<dbReference type="InterPro" id="IPR016181">
    <property type="entry name" value="Acyl_CoA_acyltransferase"/>
</dbReference>
<keyword evidence="5" id="KW-1185">Reference proteome</keyword>
<dbReference type="CDD" id="cd04301">
    <property type="entry name" value="NAT_SF"/>
    <property type="match status" value="1"/>
</dbReference>
<keyword evidence="1" id="KW-0808">Transferase</keyword>